<accession>A0A1G6MZP8</accession>
<dbReference type="OrthoDB" id="9803889at2"/>
<dbReference type="RefSeq" id="WP_092128733.1">
    <property type="nucleotide sequence ID" value="NZ_FMYU01000007.1"/>
</dbReference>
<dbReference type="PANTHER" id="PTHR32182:SF0">
    <property type="entry name" value="DNA REPLICATION AND REPAIR PROTEIN RECF"/>
    <property type="match status" value="1"/>
</dbReference>
<dbReference type="InterPro" id="IPR042174">
    <property type="entry name" value="RecF_2"/>
</dbReference>
<dbReference type="EMBL" id="FMYU01000007">
    <property type="protein sequence ID" value="SDC60901.1"/>
    <property type="molecule type" value="Genomic_DNA"/>
</dbReference>
<protein>
    <submittedName>
        <fullName evidence="2">DNA replication and repair protein RecF</fullName>
    </submittedName>
</protein>
<feature type="domain" description="RecF/RecN/SMC N-terminal" evidence="1">
    <location>
        <begin position="2"/>
        <end position="320"/>
    </location>
</feature>
<evidence type="ECO:0000313" key="2">
    <source>
        <dbReference type="EMBL" id="SDC60901.1"/>
    </source>
</evidence>
<dbReference type="InterPro" id="IPR003395">
    <property type="entry name" value="RecF/RecN/SMC_N"/>
</dbReference>
<sequence>MYLENISILNFRNYKNFTKTFSPQKNIIKGENATGKTNLLDSIYILLNSHSFIRKNYMNKIEQSTIKGTIKKDITYNITIHLGKNKKSLINSKPYGLKDFKILFPSIIFSIKDFLNFNEKKYILSLIDKFSFIENPNIIQIILNTAKHLKLKRILLEKKDINTVKIINKNILKNVEIIQENRKQSLQKINLYLKDQNLINKNIKLSYKPLIFDEKIINLEIQSNHNIFTLYKDTIEILLDENNIFSYSSLGEKKMVLFSLIMSLIKHYNSLNKSPIILIDDLEGDISNTNLEKMISMINTLNNQVFITTIGNINIKNANTINLSEAI</sequence>
<name>A0A1G6MZP8_9BACT</name>
<dbReference type="Pfam" id="PF02463">
    <property type="entry name" value="SMC_N"/>
    <property type="match status" value="1"/>
</dbReference>
<dbReference type="GO" id="GO:0006302">
    <property type="term" value="P:double-strand break repair"/>
    <property type="evidence" value="ECO:0007669"/>
    <property type="project" value="TreeGrafter"/>
</dbReference>
<dbReference type="SUPFAM" id="SSF52540">
    <property type="entry name" value="P-loop containing nucleoside triphosphate hydrolases"/>
    <property type="match status" value="1"/>
</dbReference>
<dbReference type="Gene3D" id="3.40.50.300">
    <property type="entry name" value="P-loop containing nucleotide triphosphate hydrolases"/>
    <property type="match status" value="1"/>
</dbReference>
<evidence type="ECO:0000313" key="3">
    <source>
        <dbReference type="Proteomes" id="UP000199411"/>
    </source>
</evidence>
<dbReference type="PANTHER" id="PTHR32182">
    <property type="entry name" value="DNA REPLICATION AND REPAIR PROTEIN RECF"/>
    <property type="match status" value="1"/>
</dbReference>
<proteinExistence type="predicted"/>
<gene>
    <name evidence="2" type="ORF">SAMN05660835_01069</name>
</gene>
<dbReference type="Proteomes" id="UP000199411">
    <property type="component" value="Unassembled WGS sequence"/>
</dbReference>
<reference evidence="3" key="1">
    <citation type="submission" date="2016-10" db="EMBL/GenBank/DDBJ databases">
        <authorList>
            <person name="Varghese N."/>
            <person name="Submissions S."/>
        </authorList>
    </citation>
    <scope>NUCLEOTIDE SEQUENCE [LARGE SCALE GENOMIC DNA]</scope>
    <source>
        <strain evidence="3">DSM 8415</strain>
    </source>
</reference>
<keyword evidence="3" id="KW-1185">Reference proteome</keyword>
<dbReference type="InterPro" id="IPR027417">
    <property type="entry name" value="P-loop_NTPase"/>
</dbReference>
<evidence type="ECO:0000259" key="1">
    <source>
        <dbReference type="Pfam" id="PF02463"/>
    </source>
</evidence>
<organism evidence="2 3">
    <name type="scientific">Desulfurella multipotens</name>
    <dbReference type="NCBI Taxonomy" id="79269"/>
    <lineage>
        <taxon>Bacteria</taxon>
        <taxon>Pseudomonadati</taxon>
        <taxon>Campylobacterota</taxon>
        <taxon>Desulfurellia</taxon>
        <taxon>Desulfurellales</taxon>
        <taxon>Desulfurellaceae</taxon>
        <taxon>Desulfurella</taxon>
    </lineage>
</organism>
<dbReference type="GO" id="GO:0000731">
    <property type="term" value="P:DNA synthesis involved in DNA repair"/>
    <property type="evidence" value="ECO:0007669"/>
    <property type="project" value="TreeGrafter"/>
</dbReference>
<dbReference type="Gene3D" id="1.20.1050.90">
    <property type="entry name" value="RecF/RecN/SMC, N-terminal domain"/>
    <property type="match status" value="1"/>
</dbReference>
<dbReference type="AlphaFoldDB" id="A0A1G6MZP8"/>